<feature type="signal peptide" evidence="1">
    <location>
        <begin position="1"/>
        <end position="21"/>
    </location>
</feature>
<keyword evidence="1" id="KW-0732">Signal</keyword>
<comment type="caution">
    <text evidence="2">The sequence shown here is derived from an EMBL/GenBank/DDBJ whole genome shotgun (WGS) entry which is preliminary data.</text>
</comment>
<dbReference type="AlphaFoldDB" id="A0A4R0PCR1"/>
<feature type="chain" id="PRO_5020505176" evidence="1">
    <location>
        <begin position="22"/>
        <end position="80"/>
    </location>
</feature>
<accession>A0A4R0PCR1</accession>
<evidence type="ECO:0000256" key="1">
    <source>
        <dbReference type="SAM" id="SignalP"/>
    </source>
</evidence>
<dbReference type="RefSeq" id="WP_131567179.1">
    <property type="nucleotide sequence ID" value="NZ_JAINFK010000004.1"/>
</dbReference>
<dbReference type="Proteomes" id="UP000291301">
    <property type="component" value="Unassembled WGS sequence"/>
</dbReference>
<organism evidence="2 3">
    <name type="scientific">Oricola cellulosilytica</name>
    <dbReference type="NCBI Taxonomy" id="1429082"/>
    <lineage>
        <taxon>Bacteria</taxon>
        <taxon>Pseudomonadati</taxon>
        <taxon>Pseudomonadota</taxon>
        <taxon>Alphaproteobacteria</taxon>
        <taxon>Hyphomicrobiales</taxon>
        <taxon>Ahrensiaceae</taxon>
        <taxon>Oricola</taxon>
    </lineage>
</organism>
<evidence type="ECO:0000313" key="3">
    <source>
        <dbReference type="Proteomes" id="UP000291301"/>
    </source>
</evidence>
<name>A0A4R0PCR1_9HYPH</name>
<sequence>MKQAFAFATIITVAAAGQAAADSSALDVYHPVKDSVAIARMAPTVTEEATSYDFTATASIREWNEPIEVPRLGDGSPRYK</sequence>
<keyword evidence="3" id="KW-1185">Reference proteome</keyword>
<dbReference type="EMBL" id="SJST01000002">
    <property type="protein sequence ID" value="TCD15261.1"/>
    <property type="molecule type" value="Genomic_DNA"/>
</dbReference>
<evidence type="ECO:0000313" key="2">
    <source>
        <dbReference type="EMBL" id="TCD15261.1"/>
    </source>
</evidence>
<protein>
    <submittedName>
        <fullName evidence="2">Uncharacterized protein</fullName>
    </submittedName>
</protein>
<proteinExistence type="predicted"/>
<reference evidence="2 3" key="1">
    <citation type="journal article" date="2015" name="Antonie Van Leeuwenhoek">
        <title>Oricola cellulosilytica gen. nov., sp. nov., a cellulose-degrading bacterium of the family Phyllobacteriaceae isolated from surface seashore water, and emended descriptions of Mesorhizobium loti and Phyllobacterium myrsinacearum.</title>
        <authorList>
            <person name="Hameed A."/>
            <person name="Shahina M."/>
            <person name="Lai W.A."/>
            <person name="Lin S.Y."/>
            <person name="Young L.S."/>
            <person name="Liu Y.C."/>
            <person name="Hsu Y.H."/>
            <person name="Young C.C."/>
        </authorList>
    </citation>
    <scope>NUCLEOTIDE SEQUENCE [LARGE SCALE GENOMIC DNA]</scope>
    <source>
        <strain evidence="2 3">KCTC 52183</strain>
    </source>
</reference>
<gene>
    <name evidence="2" type="ORF">E0D97_06915</name>
</gene>